<feature type="transmembrane region" description="Helical" evidence="7">
    <location>
        <begin position="59"/>
        <end position="81"/>
    </location>
</feature>
<feature type="region of interest" description="Disordered" evidence="6">
    <location>
        <begin position="1"/>
        <end position="24"/>
    </location>
</feature>
<gene>
    <name evidence="8 10" type="ORF">BDZ99DRAFT_513659</name>
</gene>
<evidence type="ECO:0000313" key="8">
    <source>
        <dbReference type="EMBL" id="KAF2817414.1"/>
    </source>
</evidence>
<dbReference type="GO" id="GO:0006865">
    <property type="term" value="P:amino acid transport"/>
    <property type="evidence" value="ECO:0007669"/>
    <property type="project" value="InterPro"/>
</dbReference>
<evidence type="ECO:0000256" key="4">
    <source>
        <dbReference type="ARBA" id="ARBA00022989"/>
    </source>
</evidence>
<feature type="transmembrane region" description="Helical" evidence="7">
    <location>
        <begin position="294"/>
        <end position="316"/>
    </location>
</feature>
<dbReference type="AlphaFoldDB" id="A0A6A6ZAU1"/>
<feature type="compositionally biased region" description="Basic and acidic residues" evidence="6">
    <location>
        <begin position="1"/>
        <end position="15"/>
    </location>
</feature>
<feature type="transmembrane region" description="Helical" evidence="7">
    <location>
        <begin position="430"/>
        <end position="448"/>
    </location>
</feature>
<dbReference type="InterPro" id="IPR002293">
    <property type="entry name" value="AA/rel_permease1"/>
</dbReference>
<dbReference type="PROSITE" id="PS00218">
    <property type="entry name" value="AMINO_ACID_PERMEASE_1"/>
    <property type="match status" value="1"/>
</dbReference>
<accession>A0A6A6ZAU1</accession>
<dbReference type="PANTHER" id="PTHR45649">
    <property type="entry name" value="AMINO-ACID PERMEASE BAT1"/>
    <property type="match status" value="1"/>
</dbReference>
<feature type="transmembrane region" description="Helical" evidence="7">
    <location>
        <begin position="460"/>
        <end position="478"/>
    </location>
</feature>
<feature type="transmembrane region" description="Helical" evidence="7">
    <location>
        <begin position="102"/>
        <end position="125"/>
    </location>
</feature>
<protein>
    <submittedName>
        <fullName evidence="8 10">Amino acid transporter</fullName>
    </submittedName>
</protein>
<feature type="transmembrane region" description="Helical" evidence="7">
    <location>
        <begin position="242"/>
        <end position="265"/>
    </location>
</feature>
<evidence type="ECO:0000256" key="6">
    <source>
        <dbReference type="SAM" id="MobiDB-lite"/>
    </source>
</evidence>
<evidence type="ECO:0000313" key="9">
    <source>
        <dbReference type="Proteomes" id="UP000504636"/>
    </source>
</evidence>
<reference evidence="10" key="3">
    <citation type="submission" date="2025-04" db="UniProtKB">
        <authorList>
            <consortium name="RefSeq"/>
        </authorList>
    </citation>
    <scope>IDENTIFICATION</scope>
    <source>
        <strain evidence="10">CBS 304.34</strain>
    </source>
</reference>
<reference evidence="10" key="2">
    <citation type="submission" date="2020-04" db="EMBL/GenBank/DDBJ databases">
        <authorList>
            <consortium name="NCBI Genome Project"/>
        </authorList>
    </citation>
    <scope>NUCLEOTIDE SEQUENCE</scope>
    <source>
        <strain evidence="10">CBS 304.34</strain>
    </source>
</reference>
<dbReference type="InterPro" id="IPR004840">
    <property type="entry name" value="Amino_acid_permease_CS"/>
</dbReference>
<dbReference type="GO" id="GO:0016020">
    <property type="term" value="C:membrane"/>
    <property type="evidence" value="ECO:0007669"/>
    <property type="project" value="UniProtKB-SubCell"/>
</dbReference>
<dbReference type="PANTHER" id="PTHR45649:SF5">
    <property type="entry name" value="GABA TRANSPORTER (EUROFUNG)-RELATED"/>
    <property type="match status" value="1"/>
</dbReference>
<keyword evidence="3 7" id="KW-0812">Transmembrane</keyword>
<dbReference type="GeneID" id="54465622"/>
<feature type="transmembrane region" description="Helical" evidence="7">
    <location>
        <begin position="137"/>
        <end position="155"/>
    </location>
</feature>
<name>A0A6A6ZAU1_9PEZI</name>
<keyword evidence="5 7" id="KW-0472">Membrane</keyword>
<keyword evidence="9" id="KW-1185">Reference proteome</keyword>
<comment type="subcellular location">
    <subcellularLocation>
        <location evidence="1">Membrane</location>
        <topology evidence="1">Multi-pass membrane protein</topology>
    </subcellularLocation>
</comment>
<evidence type="ECO:0000256" key="1">
    <source>
        <dbReference type="ARBA" id="ARBA00004141"/>
    </source>
</evidence>
<keyword evidence="2" id="KW-0813">Transport</keyword>
<dbReference type="OrthoDB" id="3257095at2759"/>
<evidence type="ECO:0000313" key="10">
    <source>
        <dbReference type="RefSeq" id="XP_033584378.1"/>
    </source>
</evidence>
<organism evidence="8">
    <name type="scientific">Mytilinidion resinicola</name>
    <dbReference type="NCBI Taxonomy" id="574789"/>
    <lineage>
        <taxon>Eukaryota</taxon>
        <taxon>Fungi</taxon>
        <taxon>Dikarya</taxon>
        <taxon>Ascomycota</taxon>
        <taxon>Pezizomycotina</taxon>
        <taxon>Dothideomycetes</taxon>
        <taxon>Pleosporomycetidae</taxon>
        <taxon>Mytilinidiales</taxon>
        <taxon>Mytilinidiaceae</taxon>
        <taxon>Mytilinidion</taxon>
    </lineage>
</organism>
<proteinExistence type="predicted"/>
<dbReference type="EMBL" id="MU003692">
    <property type="protein sequence ID" value="KAF2817414.1"/>
    <property type="molecule type" value="Genomic_DNA"/>
</dbReference>
<dbReference type="Pfam" id="PF13520">
    <property type="entry name" value="AA_permease_2"/>
    <property type="match status" value="1"/>
</dbReference>
<evidence type="ECO:0000256" key="5">
    <source>
        <dbReference type="ARBA" id="ARBA00023136"/>
    </source>
</evidence>
<feature type="transmembrane region" description="Helical" evidence="7">
    <location>
        <begin position="372"/>
        <end position="395"/>
    </location>
</feature>
<feature type="transmembrane region" description="Helical" evidence="7">
    <location>
        <begin position="348"/>
        <end position="366"/>
    </location>
</feature>
<dbReference type="Proteomes" id="UP000504636">
    <property type="component" value="Unplaced"/>
</dbReference>
<feature type="transmembrane region" description="Helical" evidence="7">
    <location>
        <begin position="203"/>
        <end position="222"/>
    </location>
</feature>
<reference evidence="8 10" key="1">
    <citation type="journal article" date="2020" name="Stud. Mycol.">
        <title>101 Dothideomycetes genomes: a test case for predicting lifestyles and emergence of pathogens.</title>
        <authorList>
            <person name="Haridas S."/>
            <person name="Albert R."/>
            <person name="Binder M."/>
            <person name="Bloem J."/>
            <person name="Labutti K."/>
            <person name="Salamov A."/>
            <person name="Andreopoulos B."/>
            <person name="Baker S."/>
            <person name="Barry K."/>
            <person name="Bills G."/>
            <person name="Bluhm B."/>
            <person name="Cannon C."/>
            <person name="Castanera R."/>
            <person name="Culley D."/>
            <person name="Daum C."/>
            <person name="Ezra D."/>
            <person name="Gonzalez J."/>
            <person name="Henrissat B."/>
            <person name="Kuo A."/>
            <person name="Liang C."/>
            <person name="Lipzen A."/>
            <person name="Lutzoni F."/>
            <person name="Magnuson J."/>
            <person name="Mondo S."/>
            <person name="Nolan M."/>
            <person name="Ohm R."/>
            <person name="Pangilinan J."/>
            <person name="Park H.-J."/>
            <person name="Ramirez L."/>
            <person name="Alfaro M."/>
            <person name="Sun H."/>
            <person name="Tritt A."/>
            <person name="Yoshinaga Y."/>
            <person name="Zwiers L.-H."/>
            <person name="Turgeon B."/>
            <person name="Goodwin S."/>
            <person name="Spatafora J."/>
            <person name="Crous P."/>
            <person name="Grigoriev I."/>
        </authorList>
    </citation>
    <scope>NUCLEOTIDE SEQUENCE</scope>
    <source>
        <strain evidence="8 10">CBS 304.34</strain>
    </source>
</reference>
<keyword evidence="4 7" id="KW-1133">Transmembrane helix</keyword>
<feature type="transmembrane region" description="Helical" evidence="7">
    <location>
        <begin position="162"/>
        <end position="183"/>
    </location>
</feature>
<dbReference type="Gene3D" id="1.20.1740.10">
    <property type="entry name" value="Amino acid/polyamine transporter I"/>
    <property type="match status" value="1"/>
</dbReference>
<evidence type="ECO:0000256" key="7">
    <source>
        <dbReference type="SAM" id="Phobius"/>
    </source>
</evidence>
<dbReference type="GO" id="GO:0022857">
    <property type="term" value="F:transmembrane transporter activity"/>
    <property type="evidence" value="ECO:0007669"/>
    <property type="project" value="InterPro"/>
</dbReference>
<dbReference type="RefSeq" id="XP_033584378.1">
    <property type="nucleotide sequence ID" value="XM_033724729.1"/>
</dbReference>
<sequence>MAEKQFETTVSDDHVAPVSPESSSIDLEDKATMQAMGKTQQLKGSSLGTGLYAGGPVTLVWGLFFTGSGTLALACSIAEMASMCPISGAQYHWTYMFAPKKWKATITSLTYIIAGQVQGMVILNWADYGFERWHTTLMMWAVLGITYVINIYGIGLLPATELFAGVCHVFFFIIFAVVMLVLGRNSDAKFVFTTFINQTGWESTGVGFFIGLLPCIWCIIGFDGAIHMSEETAKAAQTIPRIIVTTVLINASLAWLSLLLFLFAIKDINLAISTPTGYAILEIFRQLTNSTTSATLMMCAMLTISIAAMFGTLASVSRLTWAFARDEGLPFSNYFKYVDPKYQIPTRAVSLVSVVIILLSLINIGSSVALNAVLSLSTIGLYISYIIPIACLLSLRLRVATSKAEPSHAGVDEDKIVFGPWTLGQWDPLINLYAICYATLLVPFMALPSTLPLTKETMNYAGPVFLLVIVFAGIDCAFRDRKHFHGPSREVQRAVQEG</sequence>
<evidence type="ECO:0000256" key="3">
    <source>
        <dbReference type="ARBA" id="ARBA00022692"/>
    </source>
</evidence>
<evidence type="ECO:0000256" key="2">
    <source>
        <dbReference type="ARBA" id="ARBA00022448"/>
    </source>
</evidence>